<keyword evidence="2" id="KW-0808">Transferase</keyword>
<organism evidence="2 3">
    <name type="scientific">Shinella zoogloeoides</name>
    <name type="common">Crabtreella saccharophila</name>
    <dbReference type="NCBI Taxonomy" id="352475"/>
    <lineage>
        <taxon>Bacteria</taxon>
        <taxon>Pseudomonadati</taxon>
        <taxon>Pseudomonadota</taxon>
        <taxon>Alphaproteobacteria</taxon>
        <taxon>Hyphomicrobiales</taxon>
        <taxon>Rhizobiaceae</taxon>
        <taxon>Shinella</taxon>
    </lineage>
</organism>
<evidence type="ECO:0000259" key="1">
    <source>
        <dbReference type="PROSITE" id="PS51186"/>
    </source>
</evidence>
<dbReference type="Pfam" id="PF13302">
    <property type="entry name" value="Acetyltransf_3"/>
    <property type="match status" value="1"/>
</dbReference>
<dbReference type="PANTHER" id="PTHR43415">
    <property type="entry name" value="SPERMIDINE N(1)-ACETYLTRANSFERASE"/>
    <property type="match status" value="1"/>
</dbReference>
<dbReference type="Gene3D" id="3.40.630.30">
    <property type="match status" value="1"/>
</dbReference>
<dbReference type="EMBL" id="WUML01000030">
    <property type="protein sequence ID" value="MXO02740.1"/>
    <property type="molecule type" value="Genomic_DNA"/>
</dbReference>
<dbReference type="EC" id="2.3.1.202" evidence="2"/>
<evidence type="ECO:0000313" key="2">
    <source>
        <dbReference type="EMBL" id="MXO02740.1"/>
    </source>
</evidence>
<evidence type="ECO:0000313" key="3">
    <source>
        <dbReference type="Proteomes" id="UP000440304"/>
    </source>
</evidence>
<dbReference type="InterPro" id="IPR020036">
    <property type="entry name" value="PseH"/>
</dbReference>
<name>A0A6N8TNM5_SHIZO</name>
<dbReference type="RefSeq" id="WP_160787961.1">
    <property type="nucleotide sequence ID" value="NZ_CP086610.1"/>
</dbReference>
<sequence>MSISGRLRPIADNELDLMLSWRNAPTVRANMYTRHEISAEEHMAWWERTRQRTDQYYFMYEDWSIPLGIVGFTMVDRVNSNCSWAFYASPDAPRGTGSRMEFLALDEVFSNMRLHKLYCEVLAFNMPVIGLHRKFGFRIEGTFRGQHLRDGAFVDIVRLGILSQEWAHRRGAMQAVLACSQQER</sequence>
<gene>
    <name evidence="2" type="primary">pseH</name>
    <name evidence="2" type="ORF">GR156_20720</name>
</gene>
<dbReference type="AlphaFoldDB" id="A0A6N8TNM5"/>
<dbReference type="NCBIfam" id="TIGR03585">
    <property type="entry name" value="PseH"/>
    <property type="match status" value="1"/>
</dbReference>
<reference evidence="2 3" key="1">
    <citation type="submission" date="2019-12" db="EMBL/GenBank/DDBJ databases">
        <title>Shinella granuli gen. nov., sp. nov., and proposal of the reclassification of Zoogloea ramigera ATCC 19623 as Shinella zoogloeoides sp. nov.</title>
        <authorList>
            <person name="Gao J."/>
        </authorList>
    </citation>
    <scope>NUCLEOTIDE SEQUENCE [LARGE SCALE GENOMIC DNA]</scope>
    <source>
        <strain evidence="2 3">DSM 287</strain>
    </source>
</reference>
<dbReference type="Proteomes" id="UP000440304">
    <property type="component" value="Unassembled WGS sequence"/>
</dbReference>
<feature type="domain" description="N-acetyltransferase" evidence="1">
    <location>
        <begin position="5"/>
        <end position="160"/>
    </location>
</feature>
<dbReference type="PANTHER" id="PTHR43415:SF3">
    <property type="entry name" value="GNAT-FAMILY ACETYLTRANSFERASE"/>
    <property type="match status" value="1"/>
</dbReference>
<dbReference type="GO" id="GO:0016747">
    <property type="term" value="F:acyltransferase activity, transferring groups other than amino-acyl groups"/>
    <property type="evidence" value="ECO:0007669"/>
    <property type="project" value="InterPro"/>
</dbReference>
<dbReference type="InterPro" id="IPR000182">
    <property type="entry name" value="GNAT_dom"/>
</dbReference>
<proteinExistence type="predicted"/>
<comment type="caution">
    <text evidence="2">The sequence shown here is derived from an EMBL/GenBank/DDBJ whole genome shotgun (WGS) entry which is preliminary data.</text>
</comment>
<dbReference type="OrthoDB" id="5358891at2"/>
<protein>
    <submittedName>
        <fullName evidence="2">UDP-4-amino-4, 6-dideoxy-N-acetyl-beta-L-altrosamine N-acetyltransferase</fullName>
        <ecNumber evidence="2">2.3.1.202</ecNumber>
    </submittedName>
</protein>
<accession>A0A6N8TNM5</accession>
<dbReference type="SUPFAM" id="SSF55729">
    <property type="entry name" value="Acyl-CoA N-acyltransferases (Nat)"/>
    <property type="match status" value="1"/>
</dbReference>
<dbReference type="PROSITE" id="PS51186">
    <property type="entry name" value="GNAT"/>
    <property type="match status" value="1"/>
</dbReference>
<keyword evidence="2" id="KW-0012">Acyltransferase</keyword>
<dbReference type="InterPro" id="IPR016181">
    <property type="entry name" value="Acyl_CoA_acyltransferase"/>
</dbReference>